<sequence>MQHSFGSGGAEPLSPKEEIEWLPLEKHPVFASAVDAVRAEGSNAPINLLAWDGSSRLYFWDDIRQCLHRITIRLGEPEPASILAASPSKELRADVAINFVVKKISINRNGSALCLIGADDLCLMYLYGRSSSKDKTLVCRTISVGSQIYFNGANTIRKVMWHPYSDTHLGVLSSDAVFRLFDLSVDLMQPEQEFYLQPVEPGKSKNATSLCPADFTFGGDHLWDRLTVFILFGDGSIHIICPVVPFGSVFKWESIQEIYLDAQMCGMKSVNPITIQNSNLAISWLEATFPELSDEVETGKLGFIRARPNALFDASISLQGPLCKLCPGREENPMSRGAECEGRAVSFLYHLISKDSVLVTAWSGGQLKIDALADEIQPAWNLSSPPRVRVDSYDRILGLAMICESGHQDYSKVRLDQPLEEHNVWLGQPPPLLRLATVDLALPQKKSKGGAFVTTFVDPVIPERLFALHEGGIDSIVLHFLPFTNQTSGKEEAARAPSVIPVLNTCYVEDESSPLYSLCGSLALSDSFGYVWVIGVTSKMDCLVVEMKTWELLLPLRVDLQNNDITLDESKNIEVPDIISKELLSGPPTVLIPQAPPNLRSVTANSIEGRSILHKYLNLFHEYYVEYAHKVYFELKHHAPHLKRIIDDQHARLGEARQRLLKVEEKQKGLDRRIDRIITQHENLEQRLQRLRKLPCAHKRPLSRAEQEFKAELDQFKRVELDALHSSIEALFARSGRYIQPVKEQQTPMRKKPAQDARISLLKSSLEKLSLVNSENVKKVKLVDSAIKNRESGR</sequence>
<accession>A0AAN7PY89</accession>
<evidence type="ECO:0000256" key="2">
    <source>
        <dbReference type="ARBA" id="ARBA00022448"/>
    </source>
</evidence>
<dbReference type="Pfam" id="PF10168">
    <property type="entry name" value="Nup88"/>
    <property type="match status" value="1"/>
</dbReference>
<evidence type="ECO:0000313" key="10">
    <source>
        <dbReference type="Proteomes" id="UP001345219"/>
    </source>
</evidence>
<evidence type="ECO:0000313" key="9">
    <source>
        <dbReference type="EMBL" id="KAK4756046.1"/>
    </source>
</evidence>
<dbReference type="GO" id="GO:0017056">
    <property type="term" value="F:structural constituent of nuclear pore"/>
    <property type="evidence" value="ECO:0007669"/>
    <property type="project" value="InterPro"/>
</dbReference>
<evidence type="ECO:0000256" key="6">
    <source>
        <dbReference type="ARBA" id="ARBA00023132"/>
    </source>
</evidence>
<dbReference type="GO" id="GO:0006606">
    <property type="term" value="P:protein import into nucleus"/>
    <property type="evidence" value="ECO:0007669"/>
    <property type="project" value="TreeGrafter"/>
</dbReference>
<reference evidence="9 10" key="1">
    <citation type="journal article" date="2023" name="Hortic Res">
        <title>Pangenome of water caltrop reveals structural variations and asymmetric subgenome divergence after allopolyploidization.</title>
        <authorList>
            <person name="Zhang X."/>
            <person name="Chen Y."/>
            <person name="Wang L."/>
            <person name="Yuan Y."/>
            <person name="Fang M."/>
            <person name="Shi L."/>
            <person name="Lu R."/>
            <person name="Comes H.P."/>
            <person name="Ma Y."/>
            <person name="Chen Y."/>
            <person name="Huang G."/>
            <person name="Zhou Y."/>
            <person name="Zheng Z."/>
            <person name="Qiu Y."/>
        </authorList>
    </citation>
    <scope>NUCLEOTIDE SEQUENCE [LARGE SCALE GENOMIC DNA]</scope>
    <source>
        <tissue evidence="9">Roots</tissue>
    </source>
</reference>
<dbReference type="PANTHER" id="PTHR13257">
    <property type="entry name" value="NUCLEOPORIN NUP84-RELATED"/>
    <property type="match status" value="1"/>
</dbReference>
<keyword evidence="5" id="KW-0811">Translocation</keyword>
<keyword evidence="4" id="KW-0653">Protein transport</keyword>
<keyword evidence="3" id="KW-0509">mRNA transport</keyword>
<organism evidence="9 10">
    <name type="scientific">Trapa incisa</name>
    <dbReference type="NCBI Taxonomy" id="236973"/>
    <lineage>
        <taxon>Eukaryota</taxon>
        <taxon>Viridiplantae</taxon>
        <taxon>Streptophyta</taxon>
        <taxon>Embryophyta</taxon>
        <taxon>Tracheophyta</taxon>
        <taxon>Spermatophyta</taxon>
        <taxon>Magnoliopsida</taxon>
        <taxon>eudicotyledons</taxon>
        <taxon>Gunneridae</taxon>
        <taxon>Pentapetalae</taxon>
        <taxon>rosids</taxon>
        <taxon>malvids</taxon>
        <taxon>Myrtales</taxon>
        <taxon>Lythraceae</taxon>
        <taxon>Trapa</taxon>
    </lineage>
</organism>
<comment type="subcellular location">
    <subcellularLocation>
        <location evidence="1">Nucleus</location>
        <location evidence="1">Nuclear pore complex</location>
    </subcellularLocation>
</comment>
<keyword evidence="10" id="KW-1185">Reference proteome</keyword>
<feature type="coiled-coil region" evidence="8">
    <location>
        <begin position="646"/>
        <end position="722"/>
    </location>
</feature>
<name>A0AAN7PY89_9MYRT</name>
<dbReference type="InterPro" id="IPR019321">
    <property type="entry name" value="Nucleoporin_Nup88"/>
</dbReference>
<dbReference type="GO" id="GO:0005643">
    <property type="term" value="C:nuclear pore"/>
    <property type="evidence" value="ECO:0007669"/>
    <property type="project" value="UniProtKB-SubCell"/>
</dbReference>
<dbReference type="InterPro" id="IPR036322">
    <property type="entry name" value="WD40_repeat_dom_sf"/>
</dbReference>
<evidence type="ECO:0000256" key="8">
    <source>
        <dbReference type="SAM" id="Coils"/>
    </source>
</evidence>
<dbReference type="SUPFAM" id="SSF50978">
    <property type="entry name" value="WD40 repeat-like"/>
    <property type="match status" value="1"/>
</dbReference>
<dbReference type="GO" id="GO:0000056">
    <property type="term" value="P:ribosomal small subunit export from nucleus"/>
    <property type="evidence" value="ECO:0007669"/>
    <property type="project" value="InterPro"/>
</dbReference>
<evidence type="ECO:0000256" key="5">
    <source>
        <dbReference type="ARBA" id="ARBA00023010"/>
    </source>
</evidence>
<protein>
    <recommendedName>
        <fullName evidence="11">Nuclear pore complex protein NUP88</fullName>
    </recommendedName>
</protein>
<dbReference type="EMBL" id="JAXIOK010000014">
    <property type="protein sequence ID" value="KAK4756046.1"/>
    <property type="molecule type" value="Genomic_DNA"/>
</dbReference>
<proteinExistence type="predicted"/>
<evidence type="ECO:0008006" key="11">
    <source>
        <dbReference type="Google" id="ProtNLM"/>
    </source>
</evidence>
<gene>
    <name evidence="9" type="ORF">SAY87_009803</name>
</gene>
<dbReference type="Proteomes" id="UP001345219">
    <property type="component" value="Chromosome 8"/>
</dbReference>
<dbReference type="InterPro" id="IPR037700">
    <property type="entry name" value="NUP88/NUP82"/>
</dbReference>
<dbReference type="GO" id="GO:0000055">
    <property type="term" value="P:ribosomal large subunit export from nucleus"/>
    <property type="evidence" value="ECO:0007669"/>
    <property type="project" value="InterPro"/>
</dbReference>
<keyword evidence="6" id="KW-0906">Nuclear pore complex</keyword>
<keyword evidence="7" id="KW-0539">Nucleus</keyword>
<dbReference type="PANTHER" id="PTHR13257:SF0">
    <property type="entry name" value="NUCLEAR PORE COMPLEX PROTEIN NUP88"/>
    <property type="match status" value="1"/>
</dbReference>
<dbReference type="AlphaFoldDB" id="A0AAN7PY89"/>
<evidence type="ECO:0000256" key="3">
    <source>
        <dbReference type="ARBA" id="ARBA00022816"/>
    </source>
</evidence>
<comment type="caution">
    <text evidence="9">The sequence shown here is derived from an EMBL/GenBank/DDBJ whole genome shotgun (WGS) entry which is preliminary data.</text>
</comment>
<dbReference type="GO" id="GO:0006406">
    <property type="term" value="P:mRNA export from nucleus"/>
    <property type="evidence" value="ECO:0007669"/>
    <property type="project" value="TreeGrafter"/>
</dbReference>
<evidence type="ECO:0000256" key="7">
    <source>
        <dbReference type="ARBA" id="ARBA00023242"/>
    </source>
</evidence>
<keyword evidence="2" id="KW-0813">Transport</keyword>
<evidence type="ECO:0000256" key="1">
    <source>
        <dbReference type="ARBA" id="ARBA00004567"/>
    </source>
</evidence>
<keyword evidence="8" id="KW-0175">Coiled coil</keyword>
<evidence type="ECO:0000256" key="4">
    <source>
        <dbReference type="ARBA" id="ARBA00022927"/>
    </source>
</evidence>